<dbReference type="AlphaFoldDB" id="A0A2P2DYL7"/>
<gene>
    <name evidence="1" type="ORF">LPTSP4_12420</name>
</gene>
<name>A0A2P2DYL7_9LEPT</name>
<dbReference type="Proteomes" id="UP000245133">
    <property type="component" value="Unassembled WGS sequence"/>
</dbReference>
<evidence type="ECO:0000313" key="2">
    <source>
        <dbReference type="Proteomes" id="UP000245133"/>
    </source>
</evidence>
<protein>
    <submittedName>
        <fullName evidence="1">Putative membrane protein</fullName>
    </submittedName>
</protein>
<reference evidence="1 2" key="1">
    <citation type="submission" date="2018-02" db="EMBL/GenBank/DDBJ databases">
        <title>Novel Leptospira species isolated from soil and water in Japan.</title>
        <authorList>
            <person name="Nakao R."/>
            <person name="Masuzawa T."/>
        </authorList>
    </citation>
    <scope>NUCLEOTIDE SEQUENCE [LARGE SCALE GENOMIC DNA]</scope>
    <source>
        <strain evidence="1 2">YH101</strain>
    </source>
</reference>
<evidence type="ECO:0000313" key="1">
    <source>
        <dbReference type="EMBL" id="GBF49723.1"/>
    </source>
</evidence>
<organism evidence="1 2">
    <name type="scientific">Leptospira ryugenii</name>
    <dbReference type="NCBI Taxonomy" id="1917863"/>
    <lineage>
        <taxon>Bacteria</taxon>
        <taxon>Pseudomonadati</taxon>
        <taxon>Spirochaetota</taxon>
        <taxon>Spirochaetia</taxon>
        <taxon>Leptospirales</taxon>
        <taxon>Leptospiraceae</taxon>
        <taxon>Leptospira</taxon>
    </lineage>
</organism>
<accession>A0A2P2DYL7</accession>
<keyword evidence="2" id="KW-1185">Reference proteome</keyword>
<comment type="caution">
    <text evidence="1">The sequence shown here is derived from an EMBL/GenBank/DDBJ whole genome shotgun (WGS) entry which is preliminary data.</text>
</comment>
<dbReference type="EMBL" id="BFBB01000003">
    <property type="protein sequence ID" value="GBF49723.1"/>
    <property type="molecule type" value="Genomic_DNA"/>
</dbReference>
<proteinExistence type="predicted"/>
<sequence length="148" mass="17438">MFYGKGLLSDDGYDSQSMTGMRVAFFGAQAHFVYYFEPSYAWEAETGLTDKALASRSKKREGRVGHQNLGDLQTIREKKIHLVMDNRYPEANLPKIEYKFRENILRFYVNLYDPKLFDSLCQRTLWNCASLYDRMQRESLLPGREHQF</sequence>